<dbReference type="Proteomes" id="UP000688137">
    <property type="component" value="Unassembled WGS sequence"/>
</dbReference>
<sequence length="51" mass="6369">MNREFNEKTVYKVFIYQKMNNQFPINKIFQRFNYLKQEISKLSQSSFKEQI</sequence>
<name>A0A8S1QVU7_PARPR</name>
<protein>
    <submittedName>
        <fullName evidence="1">Uncharacterized protein</fullName>
    </submittedName>
</protein>
<keyword evidence="2" id="KW-1185">Reference proteome</keyword>
<dbReference type="EMBL" id="CAJJDM010000316">
    <property type="protein sequence ID" value="CAD8119332.1"/>
    <property type="molecule type" value="Genomic_DNA"/>
</dbReference>
<evidence type="ECO:0000313" key="2">
    <source>
        <dbReference type="Proteomes" id="UP000688137"/>
    </source>
</evidence>
<proteinExistence type="predicted"/>
<accession>A0A8S1QVU7</accession>
<comment type="caution">
    <text evidence="1">The sequence shown here is derived from an EMBL/GenBank/DDBJ whole genome shotgun (WGS) entry which is preliminary data.</text>
</comment>
<evidence type="ECO:0000313" key="1">
    <source>
        <dbReference type="EMBL" id="CAD8119332.1"/>
    </source>
</evidence>
<reference evidence="1" key="1">
    <citation type="submission" date="2021-01" db="EMBL/GenBank/DDBJ databases">
        <authorList>
            <consortium name="Genoscope - CEA"/>
            <person name="William W."/>
        </authorList>
    </citation>
    <scope>NUCLEOTIDE SEQUENCE</scope>
</reference>
<organism evidence="1 2">
    <name type="scientific">Paramecium primaurelia</name>
    <dbReference type="NCBI Taxonomy" id="5886"/>
    <lineage>
        <taxon>Eukaryota</taxon>
        <taxon>Sar</taxon>
        <taxon>Alveolata</taxon>
        <taxon>Ciliophora</taxon>
        <taxon>Intramacronucleata</taxon>
        <taxon>Oligohymenophorea</taxon>
        <taxon>Peniculida</taxon>
        <taxon>Parameciidae</taxon>
        <taxon>Paramecium</taxon>
    </lineage>
</organism>
<dbReference type="AlphaFoldDB" id="A0A8S1QVU7"/>
<gene>
    <name evidence="1" type="ORF">PPRIM_AZ9-3.1.T3070001</name>
</gene>